<keyword evidence="4 8" id="KW-0560">Oxidoreductase</keyword>
<dbReference type="InterPro" id="IPR017972">
    <property type="entry name" value="Cyt_P450_CS"/>
</dbReference>
<dbReference type="OMA" id="HTTKMVL"/>
<dbReference type="GO" id="GO:0005506">
    <property type="term" value="F:iron ion binding"/>
    <property type="evidence" value="ECO:0007669"/>
    <property type="project" value="InterPro"/>
</dbReference>
<dbReference type="PROSITE" id="PS00086">
    <property type="entry name" value="CYTOCHROME_P450"/>
    <property type="match status" value="1"/>
</dbReference>
<evidence type="ECO:0000256" key="5">
    <source>
        <dbReference type="ARBA" id="ARBA00023004"/>
    </source>
</evidence>
<dbReference type="OrthoDB" id="2789670at2759"/>
<dbReference type="AlphaFoldDB" id="A0A166B071"/>
<evidence type="ECO:0000256" key="6">
    <source>
        <dbReference type="ARBA" id="ARBA00023033"/>
    </source>
</evidence>
<dbReference type="PANTHER" id="PTHR47950:SF4">
    <property type="entry name" value="GERANIOL 8-HYDROXYLASE-LIKE"/>
    <property type="match status" value="1"/>
</dbReference>
<dbReference type="FunFam" id="1.10.630.10:FF:000007">
    <property type="entry name" value="Cytochrome P450 76C4"/>
    <property type="match status" value="1"/>
</dbReference>
<accession>A0A166B071</accession>
<keyword evidence="9" id="KW-0472">Membrane</keyword>
<dbReference type="GO" id="GO:0020037">
    <property type="term" value="F:heme binding"/>
    <property type="evidence" value="ECO:0007669"/>
    <property type="project" value="InterPro"/>
</dbReference>
<dbReference type="GO" id="GO:0004497">
    <property type="term" value="F:monooxygenase activity"/>
    <property type="evidence" value="ECO:0007669"/>
    <property type="project" value="UniProtKB-KW"/>
</dbReference>
<dbReference type="EMBL" id="LNRQ01000003">
    <property type="protein sequence ID" value="KZN02179.1"/>
    <property type="molecule type" value="Genomic_DNA"/>
</dbReference>
<dbReference type="InterPro" id="IPR036396">
    <property type="entry name" value="Cyt_P450_sf"/>
</dbReference>
<keyword evidence="3 7" id="KW-0479">Metal-binding</keyword>
<dbReference type="PRINTS" id="PR00385">
    <property type="entry name" value="P450"/>
</dbReference>
<keyword evidence="9" id="KW-1133">Transmembrane helix</keyword>
<keyword evidence="2 7" id="KW-0349">Heme</keyword>
<evidence type="ECO:0000256" key="7">
    <source>
        <dbReference type="PIRSR" id="PIRSR602401-1"/>
    </source>
</evidence>
<keyword evidence="5 7" id="KW-0408">Iron</keyword>
<dbReference type="KEGG" id="dcr:108213492"/>
<organism evidence="10">
    <name type="scientific">Daucus carota subsp. sativus</name>
    <name type="common">Carrot</name>
    <dbReference type="NCBI Taxonomy" id="79200"/>
    <lineage>
        <taxon>Eukaryota</taxon>
        <taxon>Viridiplantae</taxon>
        <taxon>Streptophyta</taxon>
        <taxon>Embryophyta</taxon>
        <taxon>Tracheophyta</taxon>
        <taxon>Spermatophyta</taxon>
        <taxon>Magnoliopsida</taxon>
        <taxon>eudicotyledons</taxon>
        <taxon>Gunneridae</taxon>
        <taxon>Pentapetalae</taxon>
        <taxon>asterids</taxon>
        <taxon>campanulids</taxon>
        <taxon>Apiales</taxon>
        <taxon>Apiaceae</taxon>
        <taxon>Apioideae</taxon>
        <taxon>Scandiceae</taxon>
        <taxon>Daucinae</taxon>
        <taxon>Daucus</taxon>
        <taxon>Daucus sect. Daucus</taxon>
    </lineage>
</organism>
<evidence type="ECO:0000313" key="11">
    <source>
        <dbReference type="EMBL" id="WOG93131.1"/>
    </source>
</evidence>
<dbReference type="PRINTS" id="PR00463">
    <property type="entry name" value="EP450I"/>
</dbReference>
<dbReference type="Proteomes" id="UP000077755">
    <property type="component" value="Chromosome 3"/>
</dbReference>
<evidence type="ECO:0000313" key="12">
    <source>
        <dbReference type="Proteomes" id="UP000077755"/>
    </source>
</evidence>
<keyword evidence="12" id="KW-1185">Reference proteome</keyword>
<dbReference type="InterPro" id="IPR002401">
    <property type="entry name" value="Cyt_P450_E_grp-I"/>
</dbReference>
<dbReference type="EMBL" id="CP093345">
    <property type="protein sequence ID" value="WOG93131.1"/>
    <property type="molecule type" value="Genomic_DNA"/>
</dbReference>
<dbReference type="GO" id="GO:0016705">
    <property type="term" value="F:oxidoreductase activity, acting on paired donors, with incorporation or reduction of molecular oxygen"/>
    <property type="evidence" value="ECO:0007669"/>
    <property type="project" value="InterPro"/>
</dbReference>
<evidence type="ECO:0008006" key="13">
    <source>
        <dbReference type="Google" id="ProtNLM"/>
    </source>
</evidence>
<dbReference type="CDD" id="cd11073">
    <property type="entry name" value="CYP76-like"/>
    <property type="match status" value="1"/>
</dbReference>
<keyword evidence="6 8" id="KW-0503">Monooxygenase</keyword>
<dbReference type="PANTHER" id="PTHR47950">
    <property type="entry name" value="CYTOCHROME P450, FAMILY 76, SUBFAMILY C, POLYPEPTIDE 5-RELATED"/>
    <property type="match status" value="1"/>
</dbReference>
<comment type="cofactor">
    <cofactor evidence="7">
        <name>heme</name>
        <dbReference type="ChEBI" id="CHEBI:30413"/>
    </cofactor>
</comment>
<evidence type="ECO:0000256" key="4">
    <source>
        <dbReference type="ARBA" id="ARBA00023002"/>
    </source>
</evidence>
<evidence type="ECO:0000256" key="2">
    <source>
        <dbReference type="ARBA" id="ARBA00022617"/>
    </source>
</evidence>
<feature type="binding site" description="axial binding residue" evidence="7">
    <location>
        <position position="438"/>
    </location>
    <ligand>
        <name>heme</name>
        <dbReference type="ChEBI" id="CHEBI:30413"/>
    </ligand>
    <ligandPart>
        <name>Fe</name>
        <dbReference type="ChEBI" id="CHEBI:18248"/>
    </ligandPart>
</feature>
<evidence type="ECO:0000256" key="3">
    <source>
        <dbReference type="ARBA" id="ARBA00022723"/>
    </source>
</evidence>
<evidence type="ECO:0000256" key="1">
    <source>
        <dbReference type="ARBA" id="ARBA00010617"/>
    </source>
</evidence>
<gene>
    <name evidence="10" type="ORF">DCAR_010933</name>
    <name evidence="11" type="ORF">DCAR_0312412</name>
</gene>
<dbReference type="InterPro" id="IPR001128">
    <property type="entry name" value="Cyt_P450"/>
</dbReference>
<dbReference type="Pfam" id="PF00067">
    <property type="entry name" value="p450"/>
    <property type="match status" value="1"/>
</dbReference>
<comment type="similarity">
    <text evidence="1 8">Belongs to the cytochrome P450 family.</text>
</comment>
<dbReference type="STRING" id="79200.A0A166B071"/>
<evidence type="ECO:0000256" key="8">
    <source>
        <dbReference type="RuleBase" id="RU000461"/>
    </source>
</evidence>
<proteinExistence type="inferred from homology"/>
<sequence length="497" mass="55917">MDVIIFVISLMLAYILFKSLLSFRIIGKKLPPGPFQLPIIGNLNKLGNLPHQSLANLAQIYGPIMHLKLGSVTTIVISSATIAQQVLQKQDIAFSSRFIPDGLCAFDHNRYSMVFLPIGPRWRSLRKIVNLNIFSVNKLDANQHLRKRKVNEVVEYVKKCSRNGEAVDIGRAAFMTSLNLLSNTIFSKDIADPGRDSAKEFRDLIRDIMIDAGRPNLADFFPVLKKLDPQGVKRNMARHYVDLIEVLDGLINERLALMRSGNPVEYKDALDELIKISQVNPDEIDKKLMEHLFVDLFVAGTDTTSSVVEWGMVEVLRNSETMLKLKSELREVLGKGKILEEAYICRLPYLQCVVKETLRLHPPLPFLLPRQIDEEAEVNGYTIPKNSQVIVNVWAVGRDPVSWKNPLSFYPERFLDSVIDVKGQDFELIPFGAGRRICPGLPLVMRMVPVMLGSLVNCFDWELEGGVLPNELDMGEKFGLTVGKLLPLRALATSDVV</sequence>
<evidence type="ECO:0000256" key="9">
    <source>
        <dbReference type="SAM" id="Phobius"/>
    </source>
</evidence>
<reference evidence="10" key="1">
    <citation type="journal article" date="2016" name="Nat. Genet.">
        <title>A high-quality carrot genome assembly provides new insights into carotenoid accumulation and asterid genome evolution.</title>
        <authorList>
            <person name="Iorizzo M."/>
            <person name="Ellison S."/>
            <person name="Senalik D."/>
            <person name="Zeng P."/>
            <person name="Satapoomin P."/>
            <person name="Huang J."/>
            <person name="Bowman M."/>
            <person name="Iovene M."/>
            <person name="Sanseverino W."/>
            <person name="Cavagnaro P."/>
            <person name="Yildiz M."/>
            <person name="Macko-Podgorni A."/>
            <person name="Moranska E."/>
            <person name="Grzebelus E."/>
            <person name="Grzebelus D."/>
            <person name="Ashrafi H."/>
            <person name="Zheng Z."/>
            <person name="Cheng S."/>
            <person name="Spooner D."/>
            <person name="Van Deynze A."/>
            <person name="Simon P."/>
        </authorList>
    </citation>
    <scope>NUCLEOTIDE SEQUENCE [LARGE SCALE GENOMIC DNA]</scope>
    <source>
        <tissue evidence="10">Leaf</tissue>
    </source>
</reference>
<feature type="transmembrane region" description="Helical" evidence="9">
    <location>
        <begin position="6"/>
        <end position="26"/>
    </location>
</feature>
<evidence type="ECO:0000313" key="10">
    <source>
        <dbReference type="EMBL" id="KZN02179.1"/>
    </source>
</evidence>
<reference evidence="11" key="2">
    <citation type="submission" date="2022-03" db="EMBL/GenBank/DDBJ databases">
        <title>Draft title - Genomic analysis of global carrot germplasm unveils the trajectory of domestication and the origin of high carotenoid orange carrot.</title>
        <authorList>
            <person name="Iorizzo M."/>
            <person name="Ellison S."/>
            <person name="Senalik D."/>
            <person name="Macko-Podgorni A."/>
            <person name="Grzebelus D."/>
            <person name="Bostan H."/>
            <person name="Rolling W."/>
            <person name="Curaba J."/>
            <person name="Simon P."/>
        </authorList>
    </citation>
    <scope>NUCLEOTIDE SEQUENCE</scope>
    <source>
        <tissue evidence="11">Leaf</tissue>
    </source>
</reference>
<protein>
    <recommendedName>
        <fullName evidence="13">Geraniol 10-hydroxylase</fullName>
    </recommendedName>
</protein>
<dbReference type="Gramene" id="KZN02179">
    <property type="protein sequence ID" value="KZN02179"/>
    <property type="gene ID" value="DCAR_010933"/>
</dbReference>
<name>A0A166B071_DAUCS</name>
<dbReference type="SUPFAM" id="SSF48264">
    <property type="entry name" value="Cytochrome P450"/>
    <property type="match status" value="1"/>
</dbReference>
<keyword evidence="9" id="KW-0812">Transmembrane</keyword>
<dbReference type="Gene3D" id="1.10.630.10">
    <property type="entry name" value="Cytochrome P450"/>
    <property type="match status" value="1"/>
</dbReference>